<dbReference type="AlphaFoldDB" id="A0AAU8G163"/>
<protein>
    <recommendedName>
        <fullName evidence="4">Di-and tripeptidase</fullName>
    </recommendedName>
</protein>
<dbReference type="RefSeq" id="WP_353708507.1">
    <property type="nucleotide sequence ID" value="NZ_CP159290.1"/>
</dbReference>
<feature type="region of interest" description="Disordered" evidence="1">
    <location>
        <begin position="1"/>
        <end position="38"/>
    </location>
</feature>
<organism evidence="3">
    <name type="scientific">Cellulosimicrobium sp. ES-005</name>
    <dbReference type="NCBI Taxonomy" id="3163031"/>
    <lineage>
        <taxon>Bacteria</taxon>
        <taxon>Bacillati</taxon>
        <taxon>Actinomycetota</taxon>
        <taxon>Actinomycetes</taxon>
        <taxon>Micrococcales</taxon>
        <taxon>Promicromonosporaceae</taxon>
        <taxon>Cellulosimicrobium</taxon>
    </lineage>
</organism>
<evidence type="ECO:0000256" key="1">
    <source>
        <dbReference type="SAM" id="MobiDB-lite"/>
    </source>
</evidence>
<sequence length="313" mass="32698">MAHEQPSGTPDYGTWDPRGTPTSDAVARRGRRAVRAPQDAAVDATDWAAYRPTPLLDAALDKAVTIPSHVIRSHVDGVRRRNPEASPAQIVRILEREYLLVIQAAGGAVGAAAAFPAVGTGVGIALTSSDIATFFASSAAFALAVADVHGIAVDDVARRRALLLATVLGEKGARDVERATQGSGLAWGKVLLTSMPAGTLVKVNKALGNRFLRTQLAKQSGLAIGRLVPFGVGAVVGVAGARALGHGVIGQSRRAFGPPPSVFGRLLEVVESPVEDAPPRLVPVPDDAASPRRRHRLLPGRGRRDHSPARDAE</sequence>
<accession>A0AAU8G163</accession>
<evidence type="ECO:0008006" key="4">
    <source>
        <dbReference type="Google" id="ProtNLM"/>
    </source>
</evidence>
<feature type="compositionally biased region" description="Basic residues" evidence="1">
    <location>
        <begin position="291"/>
        <end position="304"/>
    </location>
</feature>
<proteinExistence type="predicted"/>
<keyword evidence="2" id="KW-0472">Membrane</keyword>
<feature type="transmembrane region" description="Helical" evidence="2">
    <location>
        <begin position="131"/>
        <end position="153"/>
    </location>
</feature>
<evidence type="ECO:0000313" key="3">
    <source>
        <dbReference type="EMBL" id="XCH30649.1"/>
    </source>
</evidence>
<keyword evidence="2" id="KW-1133">Transmembrane helix</keyword>
<gene>
    <name evidence="3" type="ORF">ABRQ22_02885</name>
</gene>
<name>A0AAU8G163_9MICO</name>
<keyword evidence="2" id="KW-0812">Transmembrane</keyword>
<evidence type="ECO:0000256" key="2">
    <source>
        <dbReference type="SAM" id="Phobius"/>
    </source>
</evidence>
<feature type="region of interest" description="Disordered" evidence="1">
    <location>
        <begin position="276"/>
        <end position="313"/>
    </location>
</feature>
<feature type="transmembrane region" description="Helical" evidence="2">
    <location>
        <begin position="98"/>
        <end position="119"/>
    </location>
</feature>
<reference evidence="3" key="1">
    <citation type="submission" date="2024-06" db="EMBL/GenBank/DDBJ databases">
        <title>Complete genome sequence of the cellulolytic actinobacterium, Cellulosimicrobium ES-005.</title>
        <authorList>
            <person name="Matthews C.T."/>
            <person name="Underwood K.D."/>
            <person name="Ghanchi K.M."/>
            <person name="Fields S.D."/>
            <person name="Gardner S.G."/>
        </authorList>
    </citation>
    <scope>NUCLEOTIDE SEQUENCE</scope>
    <source>
        <strain evidence="3">ES-005</strain>
    </source>
</reference>
<dbReference type="EMBL" id="CP159290">
    <property type="protein sequence ID" value="XCH30649.1"/>
    <property type="molecule type" value="Genomic_DNA"/>
</dbReference>